<feature type="region of interest" description="Disordered" evidence="7">
    <location>
        <begin position="480"/>
        <end position="500"/>
    </location>
</feature>
<protein>
    <recommendedName>
        <fullName evidence="6">Dipeptidase</fullName>
        <ecNumber evidence="6">3.4.-.-</ecNumber>
    </recommendedName>
</protein>
<feature type="compositionally biased region" description="Basic and acidic residues" evidence="7">
    <location>
        <begin position="314"/>
        <end position="331"/>
    </location>
</feature>
<dbReference type="GO" id="GO:0006508">
    <property type="term" value="P:proteolysis"/>
    <property type="evidence" value="ECO:0007669"/>
    <property type="project" value="UniProtKB-KW"/>
</dbReference>
<dbReference type="NCBIfam" id="NF033678">
    <property type="entry name" value="C69_fam_dipept"/>
    <property type="match status" value="1"/>
</dbReference>
<evidence type="ECO:0000256" key="6">
    <source>
        <dbReference type="RuleBase" id="RU364089"/>
    </source>
</evidence>
<evidence type="ECO:0000256" key="3">
    <source>
        <dbReference type="ARBA" id="ARBA00022670"/>
    </source>
</evidence>
<dbReference type="EMBL" id="QFKX01000001">
    <property type="protein sequence ID" value="PWH07395.1"/>
    <property type="molecule type" value="Genomic_DNA"/>
</dbReference>
<gene>
    <name evidence="8" type="ORF">DEO23_01765</name>
</gene>
<dbReference type="Gene3D" id="3.60.60.10">
    <property type="entry name" value="Penicillin V Acylase, Chain A"/>
    <property type="match status" value="1"/>
</dbReference>
<comment type="catalytic activity">
    <reaction evidence="1">
        <text>an L-aminoacyl-L-amino acid + H2O = 2 an L-alpha-amino acid</text>
        <dbReference type="Rhea" id="RHEA:48940"/>
        <dbReference type="ChEBI" id="CHEBI:15377"/>
        <dbReference type="ChEBI" id="CHEBI:59869"/>
        <dbReference type="ChEBI" id="CHEBI:77460"/>
        <dbReference type="EC" id="3.4.13.19"/>
    </reaction>
</comment>
<dbReference type="Proteomes" id="UP000245590">
    <property type="component" value="Unassembled WGS sequence"/>
</dbReference>
<dbReference type="GO" id="GO:0070004">
    <property type="term" value="F:cysteine-type exopeptidase activity"/>
    <property type="evidence" value="ECO:0007669"/>
    <property type="project" value="InterPro"/>
</dbReference>
<evidence type="ECO:0000256" key="2">
    <source>
        <dbReference type="ARBA" id="ARBA00007225"/>
    </source>
</evidence>
<reference evidence="8 9" key="1">
    <citation type="submission" date="2018-05" db="EMBL/GenBank/DDBJ databases">
        <title>Brachybacterium sp. M1HQ-2T, whole genome shotgun sequence.</title>
        <authorList>
            <person name="Tuo L."/>
        </authorList>
    </citation>
    <scope>NUCLEOTIDE SEQUENCE [LARGE SCALE GENOMIC DNA]</scope>
    <source>
        <strain evidence="8 9">M1HQ-2</strain>
    </source>
</reference>
<organism evidence="8 9">
    <name type="scientific">Brachybacterium endophyticum</name>
    <dbReference type="NCBI Taxonomy" id="2182385"/>
    <lineage>
        <taxon>Bacteria</taxon>
        <taxon>Bacillati</taxon>
        <taxon>Actinomycetota</taxon>
        <taxon>Actinomycetes</taxon>
        <taxon>Micrococcales</taxon>
        <taxon>Dermabacteraceae</taxon>
        <taxon>Brachybacterium</taxon>
    </lineage>
</organism>
<evidence type="ECO:0000256" key="1">
    <source>
        <dbReference type="ARBA" id="ARBA00001670"/>
    </source>
</evidence>
<feature type="region of interest" description="Disordered" evidence="7">
    <location>
        <begin position="306"/>
        <end position="331"/>
    </location>
</feature>
<keyword evidence="9" id="KW-1185">Reference proteome</keyword>
<name>A0A2U2RNM6_9MICO</name>
<proteinExistence type="inferred from homology"/>
<dbReference type="GO" id="GO:0016805">
    <property type="term" value="F:dipeptidase activity"/>
    <property type="evidence" value="ECO:0007669"/>
    <property type="project" value="UniProtKB-KW"/>
</dbReference>
<dbReference type="PANTHER" id="PTHR12994">
    <property type="entry name" value="SECERNIN"/>
    <property type="match status" value="1"/>
</dbReference>
<evidence type="ECO:0000256" key="7">
    <source>
        <dbReference type="SAM" id="MobiDB-lite"/>
    </source>
</evidence>
<keyword evidence="3 6" id="KW-0645">Protease</keyword>
<dbReference type="InterPro" id="IPR005322">
    <property type="entry name" value="Peptidase_C69"/>
</dbReference>
<comment type="caution">
    <text evidence="8">The sequence shown here is derived from an EMBL/GenBank/DDBJ whole genome shotgun (WGS) entry which is preliminary data.</text>
</comment>
<dbReference type="InterPro" id="IPR047804">
    <property type="entry name" value="C69_dipept_A-like"/>
</dbReference>
<keyword evidence="5 6" id="KW-0224">Dipeptidase</keyword>
<evidence type="ECO:0000256" key="5">
    <source>
        <dbReference type="ARBA" id="ARBA00022997"/>
    </source>
</evidence>
<dbReference type="Pfam" id="PF03577">
    <property type="entry name" value="Peptidase_C69"/>
    <property type="match status" value="1"/>
</dbReference>
<feature type="region of interest" description="Disordered" evidence="7">
    <location>
        <begin position="263"/>
        <end position="291"/>
    </location>
</feature>
<sequence>MPCTTLLVGRAASADGSPIIARTEDSSNGNFDPKRVVVVHPEDQPRTYTSVIGRRTIELPGDPLRYTSIPNALPDEGIWGCAGINAANVAMSATETLTTNARVLGADPLVEHIPGSGTGGEADHRPEQAGGFGEEDFVTLVLPYIRSAREGVERLGALLAEHGTYEMNGIAFSDAQDAWWLETVGGHHWIAKRVPEDHYVTMPNQLGIDFFDLEDAEGEGRDHLASPDLREFLETHHLDLTLRAGAGAGFSAVAGTDQAADTTADATGTTSTVGRTFNPREAFGSHSDHDHVYNTPRAWSMQRMLNPTSEDWDGPGRHSNPDSDDLPWSRRPERRLTVEDVKDVLSSHYQGTVFDPYSPRGTDAERRAFRPIGINRHNALAILQVRPDRPEASRGLQWVCFASNPFNTLIPMFTNVGEAPAYLSTTTARVDTDSFYWTSRLIATLADAHFSEVIPEIEKYQLATQALGRAAVHAADQEVGSAGGGMADGDGSGAGKAPADSDVSARLAATNTRIAEQIREQTDTLLASVLHTTSNLMTNRFSRSDG</sequence>
<dbReference type="PANTHER" id="PTHR12994:SF17">
    <property type="entry name" value="LD30995P"/>
    <property type="match status" value="1"/>
</dbReference>
<dbReference type="OrthoDB" id="9764088at2"/>
<dbReference type="EC" id="3.4.-.-" evidence="6"/>
<evidence type="ECO:0000256" key="4">
    <source>
        <dbReference type="ARBA" id="ARBA00022801"/>
    </source>
</evidence>
<dbReference type="AlphaFoldDB" id="A0A2U2RNM6"/>
<evidence type="ECO:0000313" key="8">
    <source>
        <dbReference type="EMBL" id="PWH07395.1"/>
    </source>
</evidence>
<keyword evidence="4 6" id="KW-0378">Hydrolase</keyword>
<feature type="compositionally biased region" description="Low complexity" evidence="7">
    <location>
        <begin position="263"/>
        <end position="274"/>
    </location>
</feature>
<accession>A0A2U2RNM6</accession>
<evidence type="ECO:0000313" key="9">
    <source>
        <dbReference type="Proteomes" id="UP000245590"/>
    </source>
</evidence>
<feature type="compositionally biased region" description="Gly residues" evidence="7">
    <location>
        <begin position="481"/>
        <end position="494"/>
    </location>
</feature>
<comment type="similarity">
    <text evidence="2 6">Belongs to the peptidase C69 family.</text>
</comment>